<dbReference type="CDD" id="cd03251">
    <property type="entry name" value="ABCC_MsbA"/>
    <property type="match status" value="1"/>
</dbReference>
<dbReference type="GO" id="GO:0005524">
    <property type="term" value="F:ATP binding"/>
    <property type="evidence" value="ECO:0007669"/>
    <property type="project" value="UniProtKB-KW"/>
</dbReference>
<organism evidence="11 12">
    <name type="scientific">Niastella caeni</name>
    <dbReference type="NCBI Taxonomy" id="2569763"/>
    <lineage>
        <taxon>Bacteria</taxon>
        <taxon>Pseudomonadati</taxon>
        <taxon>Bacteroidota</taxon>
        <taxon>Chitinophagia</taxon>
        <taxon>Chitinophagales</taxon>
        <taxon>Chitinophagaceae</taxon>
        <taxon>Niastella</taxon>
    </lineage>
</organism>
<dbReference type="GO" id="GO:0015421">
    <property type="term" value="F:ABC-type oligopeptide transporter activity"/>
    <property type="evidence" value="ECO:0007669"/>
    <property type="project" value="TreeGrafter"/>
</dbReference>
<name>A0A4V4H0N0_9BACT</name>
<proteinExistence type="predicted"/>
<dbReference type="PANTHER" id="PTHR43394">
    <property type="entry name" value="ATP-DEPENDENT PERMEASE MDL1, MITOCHONDRIAL"/>
    <property type="match status" value="1"/>
</dbReference>
<evidence type="ECO:0000256" key="6">
    <source>
        <dbReference type="ARBA" id="ARBA00022989"/>
    </source>
</evidence>
<dbReference type="FunFam" id="3.40.50.300:FF:000287">
    <property type="entry name" value="Multidrug ABC transporter ATP-binding protein"/>
    <property type="match status" value="1"/>
</dbReference>
<keyword evidence="3 8" id="KW-0812">Transmembrane</keyword>
<sequence length="606" mass="68134">MKRFSRIFFYLRNQKDRIIGYLVFNVLSIVFSLVSLTMLAPFLNLLFNKEKPLTVRPPLEWNSEGILAQLKYGLSYLIIHYGYPRALIAICITIILSILLKNLFLYLGVRMLIPLRNRIMTRFREDLYDKILALPVSYFTEQRKGDMMSRMSNDINEIEWSIIGALEGLIKDPLNIIIVLGMLIFLSPLLSLVMLVLLPLAGFVLGRVSKSLKRESGKAQEQQGLLLSILDETLGGLRVVKAFNAEKLMRDRFVGTNNLLNKLRIQMAFKRDLASPMSEFLGVMIFCCILLIGGYMVFAHKGGLTSEAFITYLVVFSQIIQPAKSLSQAFYNMRRGAAAIDRVEEVLTAPLMVSEVANPRYLQNFDNRIELKNVSFKYNDVTILDNISLTIEKGKTIALVGSSGAGKSTLADLVPRFHDVSSGELLIDGINIKEYSLLSLRDQMGIVTQEPILFNDSIAANIALGNPVANIAEIEQAARIANAHEFIMKKEENYQTNIGDRGSKLSGGERQRLTIARAVLKNPPILILDEATSSLDTESERLVQDAINKMMENRTSIVIAHRLSTIRHADEIIVLQKGKIVERGTHDTLIAQNGFYKKLVDMQEVK</sequence>
<feature type="transmembrane region" description="Helical" evidence="8">
    <location>
        <begin position="176"/>
        <end position="205"/>
    </location>
</feature>
<dbReference type="OrthoDB" id="9780296at2"/>
<feature type="transmembrane region" description="Helical" evidence="8">
    <location>
        <begin position="21"/>
        <end position="41"/>
    </location>
</feature>
<dbReference type="PROSITE" id="PS50929">
    <property type="entry name" value="ABC_TM1F"/>
    <property type="match status" value="1"/>
</dbReference>
<feature type="domain" description="ABC transmembrane type-1" evidence="10">
    <location>
        <begin position="19"/>
        <end position="335"/>
    </location>
</feature>
<keyword evidence="12" id="KW-1185">Reference proteome</keyword>
<dbReference type="CDD" id="cd18552">
    <property type="entry name" value="ABC_6TM_MsbA_like"/>
    <property type="match status" value="1"/>
</dbReference>
<dbReference type="GO" id="GO:0016887">
    <property type="term" value="F:ATP hydrolysis activity"/>
    <property type="evidence" value="ECO:0007669"/>
    <property type="project" value="InterPro"/>
</dbReference>
<evidence type="ECO:0000256" key="3">
    <source>
        <dbReference type="ARBA" id="ARBA00022692"/>
    </source>
</evidence>
<dbReference type="AlphaFoldDB" id="A0A4V4H0N0"/>
<feature type="transmembrane region" description="Helical" evidence="8">
    <location>
        <begin position="280"/>
        <end position="298"/>
    </location>
</feature>
<evidence type="ECO:0000256" key="4">
    <source>
        <dbReference type="ARBA" id="ARBA00022741"/>
    </source>
</evidence>
<dbReference type="InterPro" id="IPR003593">
    <property type="entry name" value="AAA+_ATPase"/>
</dbReference>
<evidence type="ECO:0000259" key="9">
    <source>
        <dbReference type="PROSITE" id="PS50893"/>
    </source>
</evidence>
<evidence type="ECO:0000256" key="7">
    <source>
        <dbReference type="ARBA" id="ARBA00023136"/>
    </source>
</evidence>
<feature type="transmembrane region" description="Helical" evidence="8">
    <location>
        <begin position="86"/>
        <end position="107"/>
    </location>
</feature>
<keyword evidence="7 8" id="KW-0472">Membrane</keyword>
<dbReference type="Pfam" id="PF00005">
    <property type="entry name" value="ABC_tran"/>
    <property type="match status" value="1"/>
</dbReference>
<keyword evidence="2" id="KW-0813">Transport</keyword>
<dbReference type="SUPFAM" id="SSF52540">
    <property type="entry name" value="P-loop containing nucleoside triphosphate hydrolases"/>
    <property type="match status" value="1"/>
</dbReference>
<dbReference type="PROSITE" id="PS50893">
    <property type="entry name" value="ABC_TRANSPORTER_2"/>
    <property type="match status" value="1"/>
</dbReference>
<dbReference type="InterPro" id="IPR017871">
    <property type="entry name" value="ABC_transporter-like_CS"/>
</dbReference>
<reference evidence="11 12" key="1">
    <citation type="submission" date="2019-04" db="EMBL/GenBank/DDBJ databases">
        <title>Niastella caeni sp. nov., isolated from activated sludge.</title>
        <authorList>
            <person name="Sheng M."/>
        </authorList>
    </citation>
    <scope>NUCLEOTIDE SEQUENCE [LARGE SCALE GENOMIC DNA]</scope>
    <source>
        <strain evidence="11 12">HX-2-15</strain>
    </source>
</reference>
<keyword evidence="5 11" id="KW-0067">ATP-binding</keyword>
<accession>A0A4V4H0N0</accession>
<dbReference type="Pfam" id="PF00664">
    <property type="entry name" value="ABC_membrane"/>
    <property type="match status" value="1"/>
</dbReference>
<dbReference type="SMART" id="SM00382">
    <property type="entry name" value="AAA"/>
    <property type="match status" value="1"/>
</dbReference>
<dbReference type="Gene3D" id="1.20.1560.10">
    <property type="entry name" value="ABC transporter type 1, transmembrane domain"/>
    <property type="match status" value="1"/>
</dbReference>
<dbReference type="Proteomes" id="UP000306918">
    <property type="component" value="Unassembled WGS sequence"/>
</dbReference>
<evidence type="ECO:0000256" key="2">
    <source>
        <dbReference type="ARBA" id="ARBA00022448"/>
    </source>
</evidence>
<evidence type="ECO:0000256" key="5">
    <source>
        <dbReference type="ARBA" id="ARBA00022840"/>
    </source>
</evidence>
<dbReference type="InterPro" id="IPR036640">
    <property type="entry name" value="ABC1_TM_sf"/>
</dbReference>
<evidence type="ECO:0000313" key="11">
    <source>
        <dbReference type="EMBL" id="THU37256.1"/>
    </source>
</evidence>
<keyword evidence="6 8" id="KW-1133">Transmembrane helix</keyword>
<protein>
    <submittedName>
        <fullName evidence="11">ABC transporter ATP-binding protein</fullName>
    </submittedName>
</protein>
<gene>
    <name evidence="11" type="ORF">FAM09_20125</name>
</gene>
<dbReference type="RefSeq" id="WP_136578930.1">
    <property type="nucleotide sequence ID" value="NZ_STFF01000005.1"/>
</dbReference>
<dbReference type="Gene3D" id="3.40.50.300">
    <property type="entry name" value="P-loop containing nucleotide triphosphate hydrolases"/>
    <property type="match status" value="1"/>
</dbReference>
<dbReference type="InterPro" id="IPR003439">
    <property type="entry name" value="ABC_transporter-like_ATP-bd"/>
</dbReference>
<dbReference type="PANTHER" id="PTHR43394:SF1">
    <property type="entry name" value="ATP-BINDING CASSETTE SUB-FAMILY B MEMBER 10, MITOCHONDRIAL"/>
    <property type="match status" value="1"/>
</dbReference>
<dbReference type="InterPro" id="IPR011527">
    <property type="entry name" value="ABC1_TM_dom"/>
</dbReference>
<evidence type="ECO:0000313" key="12">
    <source>
        <dbReference type="Proteomes" id="UP000306918"/>
    </source>
</evidence>
<comment type="subcellular location">
    <subcellularLocation>
        <location evidence="1">Cell membrane</location>
        <topology evidence="1">Multi-pass membrane protein</topology>
    </subcellularLocation>
</comment>
<dbReference type="InterPro" id="IPR027417">
    <property type="entry name" value="P-loop_NTPase"/>
</dbReference>
<evidence type="ECO:0000256" key="1">
    <source>
        <dbReference type="ARBA" id="ARBA00004651"/>
    </source>
</evidence>
<dbReference type="PROSITE" id="PS00211">
    <property type="entry name" value="ABC_TRANSPORTER_1"/>
    <property type="match status" value="1"/>
</dbReference>
<dbReference type="GO" id="GO:0005886">
    <property type="term" value="C:plasma membrane"/>
    <property type="evidence" value="ECO:0007669"/>
    <property type="project" value="UniProtKB-SubCell"/>
</dbReference>
<feature type="domain" description="ABC transporter" evidence="9">
    <location>
        <begin position="369"/>
        <end position="602"/>
    </location>
</feature>
<dbReference type="InterPro" id="IPR039421">
    <property type="entry name" value="Type_1_exporter"/>
</dbReference>
<keyword evidence="4" id="KW-0547">Nucleotide-binding</keyword>
<dbReference type="EMBL" id="STFF01000005">
    <property type="protein sequence ID" value="THU37256.1"/>
    <property type="molecule type" value="Genomic_DNA"/>
</dbReference>
<dbReference type="SUPFAM" id="SSF90123">
    <property type="entry name" value="ABC transporter transmembrane region"/>
    <property type="match status" value="1"/>
</dbReference>
<evidence type="ECO:0000259" key="10">
    <source>
        <dbReference type="PROSITE" id="PS50929"/>
    </source>
</evidence>
<comment type="caution">
    <text evidence="11">The sequence shown here is derived from an EMBL/GenBank/DDBJ whole genome shotgun (WGS) entry which is preliminary data.</text>
</comment>
<evidence type="ECO:0000256" key="8">
    <source>
        <dbReference type="SAM" id="Phobius"/>
    </source>
</evidence>